<reference evidence="10 11" key="1">
    <citation type="submission" date="2018-10" db="EMBL/GenBank/DDBJ databases">
        <title>An updated phylogeny of the Alphaproteobacteria reveals that the parasitic Rickettsiales and Holosporales have independent origins.</title>
        <authorList>
            <person name="Munoz-Gomez S.A."/>
            <person name="Hess S."/>
            <person name="Burger G."/>
            <person name="Lang B.F."/>
            <person name="Susko E."/>
            <person name="Slamovits C.H."/>
            <person name="Roger A.J."/>
        </authorList>
    </citation>
    <scope>NUCLEOTIDE SEQUENCE [LARGE SCALE GENOMIC DNA]</scope>
    <source>
        <strain evidence="10">HOLO01</strain>
    </source>
</reference>
<dbReference type="SUPFAM" id="SSF161098">
    <property type="entry name" value="MetI-like"/>
    <property type="match status" value="1"/>
</dbReference>
<evidence type="ECO:0000259" key="9">
    <source>
        <dbReference type="PROSITE" id="PS50928"/>
    </source>
</evidence>
<keyword evidence="11" id="KW-1185">Reference proteome</keyword>
<comment type="similarity">
    <text evidence="2">Belongs to the binding-protein-dependent transport system permease family. CysTW subfamily.</text>
</comment>
<feature type="domain" description="ABC transmembrane type-1" evidence="9">
    <location>
        <begin position="61"/>
        <end position="259"/>
    </location>
</feature>
<dbReference type="OrthoDB" id="9808399at2"/>
<evidence type="ECO:0000256" key="5">
    <source>
        <dbReference type="ARBA" id="ARBA00022692"/>
    </source>
</evidence>
<keyword evidence="7 8" id="KW-0472">Membrane</keyword>
<dbReference type="PANTHER" id="PTHR43848:SF2">
    <property type="entry name" value="PUTRESCINE TRANSPORT SYSTEM PERMEASE PROTEIN POTI"/>
    <property type="match status" value="1"/>
</dbReference>
<gene>
    <name evidence="10" type="ORF">EQU50_00865</name>
</gene>
<keyword evidence="4" id="KW-1003">Cell membrane</keyword>
<dbReference type="Proteomes" id="UP000293550">
    <property type="component" value="Unassembled WGS sequence"/>
</dbReference>
<evidence type="ECO:0000313" key="11">
    <source>
        <dbReference type="Proteomes" id="UP000293550"/>
    </source>
</evidence>
<dbReference type="EMBL" id="SCFB01000002">
    <property type="protein sequence ID" value="RZI46809.1"/>
    <property type="molecule type" value="Genomic_DNA"/>
</dbReference>
<evidence type="ECO:0000256" key="8">
    <source>
        <dbReference type="RuleBase" id="RU363032"/>
    </source>
</evidence>
<protein>
    <submittedName>
        <fullName evidence="10">ABC transporter permease subunit</fullName>
    </submittedName>
</protein>
<dbReference type="GO" id="GO:0005886">
    <property type="term" value="C:plasma membrane"/>
    <property type="evidence" value="ECO:0007669"/>
    <property type="project" value="UniProtKB-SubCell"/>
</dbReference>
<dbReference type="GO" id="GO:0055085">
    <property type="term" value="P:transmembrane transport"/>
    <property type="evidence" value="ECO:0007669"/>
    <property type="project" value="InterPro"/>
</dbReference>
<comment type="caution">
    <text evidence="10">The sequence shown here is derived from an EMBL/GenBank/DDBJ whole genome shotgun (WGS) entry which is preliminary data.</text>
</comment>
<dbReference type="Pfam" id="PF00528">
    <property type="entry name" value="BPD_transp_1"/>
    <property type="match status" value="1"/>
</dbReference>
<comment type="subcellular location">
    <subcellularLocation>
        <location evidence="1 8">Cell membrane</location>
        <topology evidence="1 8">Multi-pass membrane protein</topology>
    </subcellularLocation>
</comment>
<feature type="transmembrane region" description="Helical" evidence="8">
    <location>
        <begin position="12"/>
        <end position="31"/>
    </location>
</feature>
<organism evidence="10 11">
    <name type="scientific">Candidatus Finniella inopinata</name>
    <dbReference type="NCBI Taxonomy" id="1696036"/>
    <lineage>
        <taxon>Bacteria</taxon>
        <taxon>Pseudomonadati</taxon>
        <taxon>Pseudomonadota</taxon>
        <taxon>Alphaproteobacteria</taxon>
        <taxon>Holosporales</taxon>
        <taxon>Candidatus Paracaedibacteraceae</taxon>
        <taxon>Candidatus Finniella</taxon>
    </lineage>
</organism>
<sequence>MRRLSVPGITALIIGYTFLYLPILFLVVFSFNQSRLPGVWSGFSTRWYQLLFENETLLAAVLTSFHIAAMTATLAVILGTLAAVAMTRRKKFRGRTLFSGLISAPLVMPEVITGLALLLTFVTLERLIGWPAQRGIMTVTIAHTTLAMAYVYVIVQSRLQDFDQSLEEAALDLGARPFKVFMTITLPIISPALISGWLLSFALSLDDVVIASFLSGPGATTLPLLIFSSVRLGVTPEINALATVIIGMVSFGVVVAGLVIARQQRKKRLYGG</sequence>
<dbReference type="InterPro" id="IPR000515">
    <property type="entry name" value="MetI-like"/>
</dbReference>
<evidence type="ECO:0000256" key="7">
    <source>
        <dbReference type="ARBA" id="ARBA00023136"/>
    </source>
</evidence>
<dbReference type="InterPro" id="IPR051789">
    <property type="entry name" value="Bact_Polyamine_Transport"/>
</dbReference>
<name>A0A4Q7DKG7_9PROT</name>
<evidence type="ECO:0000313" key="10">
    <source>
        <dbReference type="EMBL" id="RZI46809.1"/>
    </source>
</evidence>
<feature type="transmembrane region" description="Helical" evidence="8">
    <location>
        <begin position="180"/>
        <end position="203"/>
    </location>
</feature>
<feature type="transmembrane region" description="Helical" evidence="8">
    <location>
        <begin position="238"/>
        <end position="261"/>
    </location>
</feature>
<evidence type="ECO:0000256" key="6">
    <source>
        <dbReference type="ARBA" id="ARBA00022989"/>
    </source>
</evidence>
<proteinExistence type="inferred from homology"/>
<dbReference type="Gene3D" id="1.10.3720.10">
    <property type="entry name" value="MetI-like"/>
    <property type="match status" value="1"/>
</dbReference>
<dbReference type="AlphaFoldDB" id="A0A4Q7DKG7"/>
<accession>A0A4Q7DKG7</accession>
<evidence type="ECO:0000256" key="1">
    <source>
        <dbReference type="ARBA" id="ARBA00004651"/>
    </source>
</evidence>
<dbReference type="PROSITE" id="PS50928">
    <property type="entry name" value="ABC_TM1"/>
    <property type="match status" value="1"/>
</dbReference>
<evidence type="ECO:0000256" key="3">
    <source>
        <dbReference type="ARBA" id="ARBA00022448"/>
    </source>
</evidence>
<keyword evidence="6 8" id="KW-1133">Transmembrane helix</keyword>
<feature type="transmembrane region" description="Helical" evidence="8">
    <location>
        <begin position="57"/>
        <end position="85"/>
    </location>
</feature>
<feature type="transmembrane region" description="Helical" evidence="8">
    <location>
        <begin position="97"/>
        <end position="124"/>
    </location>
</feature>
<evidence type="ECO:0000256" key="4">
    <source>
        <dbReference type="ARBA" id="ARBA00022475"/>
    </source>
</evidence>
<dbReference type="CDD" id="cd06261">
    <property type="entry name" value="TM_PBP2"/>
    <property type="match status" value="1"/>
</dbReference>
<dbReference type="RefSeq" id="WP_130153283.1">
    <property type="nucleotide sequence ID" value="NZ_SCFB01000002.1"/>
</dbReference>
<evidence type="ECO:0000256" key="2">
    <source>
        <dbReference type="ARBA" id="ARBA00007069"/>
    </source>
</evidence>
<keyword evidence="5 8" id="KW-0812">Transmembrane</keyword>
<dbReference type="InterPro" id="IPR035906">
    <property type="entry name" value="MetI-like_sf"/>
</dbReference>
<dbReference type="PANTHER" id="PTHR43848">
    <property type="entry name" value="PUTRESCINE TRANSPORT SYSTEM PERMEASE PROTEIN POTI"/>
    <property type="match status" value="1"/>
</dbReference>
<keyword evidence="3 8" id="KW-0813">Transport</keyword>
<feature type="transmembrane region" description="Helical" evidence="8">
    <location>
        <begin position="136"/>
        <end position="155"/>
    </location>
</feature>